<dbReference type="Proteomes" id="UP000762676">
    <property type="component" value="Unassembled WGS sequence"/>
</dbReference>
<dbReference type="EMBL" id="BMAT01000136">
    <property type="protein sequence ID" value="GFR60292.1"/>
    <property type="molecule type" value="Genomic_DNA"/>
</dbReference>
<organism evidence="2 3">
    <name type="scientific">Elysia marginata</name>
    <dbReference type="NCBI Taxonomy" id="1093978"/>
    <lineage>
        <taxon>Eukaryota</taxon>
        <taxon>Metazoa</taxon>
        <taxon>Spiralia</taxon>
        <taxon>Lophotrochozoa</taxon>
        <taxon>Mollusca</taxon>
        <taxon>Gastropoda</taxon>
        <taxon>Heterobranchia</taxon>
        <taxon>Euthyneura</taxon>
        <taxon>Panpulmonata</taxon>
        <taxon>Sacoglossa</taxon>
        <taxon>Placobranchoidea</taxon>
        <taxon>Plakobranchidae</taxon>
        <taxon>Elysia</taxon>
    </lineage>
</organism>
<comment type="caution">
    <text evidence="2">The sequence shown here is derived from an EMBL/GenBank/DDBJ whole genome shotgun (WGS) entry which is preliminary data.</text>
</comment>
<evidence type="ECO:0000313" key="2">
    <source>
        <dbReference type="EMBL" id="GFR60292.1"/>
    </source>
</evidence>
<evidence type="ECO:0000313" key="3">
    <source>
        <dbReference type="Proteomes" id="UP000762676"/>
    </source>
</evidence>
<reference evidence="2 3" key="1">
    <citation type="journal article" date="2021" name="Elife">
        <title>Chloroplast acquisition without the gene transfer in kleptoplastic sea slugs, Plakobranchus ocellatus.</title>
        <authorList>
            <person name="Maeda T."/>
            <person name="Takahashi S."/>
            <person name="Yoshida T."/>
            <person name="Shimamura S."/>
            <person name="Takaki Y."/>
            <person name="Nagai Y."/>
            <person name="Toyoda A."/>
            <person name="Suzuki Y."/>
            <person name="Arimoto A."/>
            <person name="Ishii H."/>
            <person name="Satoh N."/>
            <person name="Nishiyama T."/>
            <person name="Hasebe M."/>
            <person name="Maruyama T."/>
            <person name="Minagawa J."/>
            <person name="Obokata J."/>
            <person name="Shigenobu S."/>
        </authorList>
    </citation>
    <scope>NUCLEOTIDE SEQUENCE [LARGE SCALE GENOMIC DNA]</scope>
</reference>
<dbReference type="AlphaFoldDB" id="A0AAV4EGX9"/>
<feature type="region of interest" description="Disordered" evidence="1">
    <location>
        <begin position="172"/>
        <end position="363"/>
    </location>
</feature>
<feature type="compositionally biased region" description="Basic and acidic residues" evidence="1">
    <location>
        <begin position="220"/>
        <end position="285"/>
    </location>
</feature>
<protein>
    <submittedName>
        <fullName evidence="2">Uncharacterized protein</fullName>
    </submittedName>
</protein>
<gene>
    <name evidence="2" type="ORF">ElyMa_000075000</name>
</gene>
<feature type="compositionally biased region" description="Polar residues" evidence="1">
    <location>
        <begin position="191"/>
        <end position="219"/>
    </location>
</feature>
<accession>A0AAV4EGX9</accession>
<proteinExistence type="predicted"/>
<keyword evidence="3" id="KW-1185">Reference proteome</keyword>
<sequence>MTPRVDAVLRIIRPEGIVTNSRDTTRAVKSARFNLNIHSDFKFSVLDIGIASLGEALVELYQVSMAHNGDPKFCLQEESAETQENVAPSAVDGSNVPSCSNRISPSQLNGKELNIVYKPVVSDISDDEEDEPQSRCLNPAVKYPRYDLSDTGIQRAFRKLGRIIPIAKRKYEVEGTSSENTHTPPKVRVTSKATLATGQLSNAEIQSETQSKVCSQGNDSHVKPEEQNKENSKDSVAKLKTHERGESPRDNTDSVIEQKTHKREESPGDNKDSVIEQKTHEREEESPGDNTDSVIEQKTHKREESPRDNTDSVIEQKTHERGEESPRDNTDSVIEQKTHKRGEESPRDNTDSQEICHQSRRQELGRLFKRTGISSRHQTRKCFKTHIVSLLENYKFYGTTLLFQRYSGNPYRKDARILHCNALYQDRSCFVLPPRQSGVSP</sequence>
<evidence type="ECO:0000256" key="1">
    <source>
        <dbReference type="SAM" id="MobiDB-lite"/>
    </source>
</evidence>
<feature type="compositionally biased region" description="Basic and acidic residues" evidence="1">
    <location>
        <begin position="295"/>
        <end position="350"/>
    </location>
</feature>
<name>A0AAV4EGX9_9GAST</name>